<sequence>MSVGPGKPGVSEISGMPGITKVPGVSGYSDAPAASWVDEIRLLDVPRMTGKSGVMPETKGALGIPGRTRCTTTSVQRHLFQKILGYLE</sequence>
<organism evidence="2 3">
    <name type="scientific">Melipona bicolor</name>
    <dbReference type="NCBI Taxonomy" id="60889"/>
    <lineage>
        <taxon>Eukaryota</taxon>
        <taxon>Metazoa</taxon>
        <taxon>Ecdysozoa</taxon>
        <taxon>Arthropoda</taxon>
        <taxon>Hexapoda</taxon>
        <taxon>Insecta</taxon>
        <taxon>Pterygota</taxon>
        <taxon>Neoptera</taxon>
        <taxon>Endopterygota</taxon>
        <taxon>Hymenoptera</taxon>
        <taxon>Apocrita</taxon>
        <taxon>Aculeata</taxon>
        <taxon>Apoidea</taxon>
        <taxon>Anthophila</taxon>
        <taxon>Apidae</taxon>
        <taxon>Melipona</taxon>
    </lineage>
</organism>
<keyword evidence="3" id="KW-1185">Reference proteome</keyword>
<comment type="caution">
    <text evidence="2">The sequence shown here is derived from an EMBL/GenBank/DDBJ whole genome shotgun (WGS) entry which is preliminary data.</text>
</comment>
<gene>
    <name evidence="2" type="ORF">K0M31_006629</name>
</gene>
<dbReference type="AlphaFoldDB" id="A0AA40FSM4"/>
<accession>A0AA40FSM4</accession>
<feature type="region of interest" description="Disordered" evidence="1">
    <location>
        <begin position="1"/>
        <end position="21"/>
    </location>
</feature>
<evidence type="ECO:0000256" key="1">
    <source>
        <dbReference type="SAM" id="MobiDB-lite"/>
    </source>
</evidence>
<name>A0AA40FSM4_9HYME</name>
<reference evidence="2" key="1">
    <citation type="submission" date="2021-10" db="EMBL/GenBank/DDBJ databases">
        <title>Melipona bicolor Genome sequencing and assembly.</title>
        <authorList>
            <person name="Araujo N.S."/>
            <person name="Arias M.C."/>
        </authorList>
    </citation>
    <scope>NUCLEOTIDE SEQUENCE</scope>
    <source>
        <strain evidence="2">USP_2M_L1-L4_2017</strain>
        <tissue evidence="2">Whole body</tissue>
    </source>
</reference>
<dbReference type="Proteomes" id="UP001177670">
    <property type="component" value="Unassembled WGS sequence"/>
</dbReference>
<evidence type="ECO:0000313" key="2">
    <source>
        <dbReference type="EMBL" id="KAK1124256.1"/>
    </source>
</evidence>
<evidence type="ECO:0000313" key="3">
    <source>
        <dbReference type="Proteomes" id="UP001177670"/>
    </source>
</evidence>
<protein>
    <submittedName>
        <fullName evidence="2">Uncharacterized protein</fullName>
    </submittedName>
</protein>
<dbReference type="EMBL" id="JAHYIQ010000018">
    <property type="protein sequence ID" value="KAK1124256.1"/>
    <property type="molecule type" value="Genomic_DNA"/>
</dbReference>
<proteinExistence type="predicted"/>